<sequence length="297" mass="32103">MRAAARWNSDRHGRGMRLFILGYGYSARHFVRRFGGAFLHIAGTVRDPAQRDDLAGIEVHAFSGSDPDRRTAERINEADVLLVSIPPGSTGDPTLGAFGDTLTARRRKVIYLSTIGVYGDHAGGWVDESTPPQAAVERTQMRIAAEQAWINMTGGDAAILRLAGIYGPGRNALATLRAGTARRIIKPGQVFNRIHVDDIASAIMAVIHHPNGGTWNVCDDEPAPPQDVIAYAAQLMGVAPPPEEPFAIAEMSPMARSFYASSARVSNAKLKRELGVTLACPTYRHGLDALWRAGEAR</sequence>
<dbReference type="GO" id="GO:0005737">
    <property type="term" value="C:cytoplasm"/>
    <property type="evidence" value="ECO:0007669"/>
    <property type="project" value="TreeGrafter"/>
</dbReference>
<comment type="caution">
    <text evidence="2">The sequence shown here is derived from an EMBL/GenBank/DDBJ whole genome shotgun (WGS) entry which is preliminary data.</text>
</comment>
<dbReference type="SUPFAM" id="SSF51735">
    <property type="entry name" value="NAD(P)-binding Rossmann-fold domains"/>
    <property type="match status" value="1"/>
</dbReference>
<feature type="domain" description="NAD-dependent epimerase/dehydratase" evidence="1">
    <location>
        <begin position="105"/>
        <end position="218"/>
    </location>
</feature>
<name>A0A562LA30_9BRAD</name>
<dbReference type="InterPro" id="IPR051783">
    <property type="entry name" value="NAD(P)-dependent_oxidoreduct"/>
</dbReference>
<dbReference type="CDD" id="cd05266">
    <property type="entry name" value="SDR_a4"/>
    <property type="match status" value="1"/>
</dbReference>
<dbReference type="Proteomes" id="UP000317176">
    <property type="component" value="Unassembled WGS sequence"/>
</dbReference>
<dbReference type="InterPro" id="IPR001509">
    <property type="entry name" value="Epimerase_deHydtase"/>
</dbReference>
<proteinExistence type="predicted"/>
<dbReference type="GO" id="GO:0004029">
    <property type="term" value="F:aldehyde dehydrogenase (NAD+) activity"/>
    <property type="evidence" value="ECO:0007669"/>
    <property type="project" value="TreeGrafter"/>
</dbReference>
<reference evidence="2 3" key="1">
    <citation type="journal article" date="2015" name="Stand. Genomic Sci.">
        <title>Genomic Encyclopedia of Bacterial and Archaeal Type Strains, Phase III: the genomes of soil and plant-associated and newly described type strains.</title>
        <authorList>
            <person name="Whitman W.B."/>
            <person name="Woyke T."/>
            <person name="Klenk H.P."/>
            <person name="Zhou Y."/>
            <person name="Lilburn T.G."/>
            <person name="Beck B.J."/>
            <person name="De Vos P."/>
            <person name="Vandamme P."/>
            <person name="Eisen J.A."/>
            <person name="Garrity G."/>
            <person name="Hugenholtz P."/>
            <person name="Kyrpides N.C."/>
        </authorList>
    </citation>
    <scope>NUCLEOTIDE SEQUENCE [LARGE SCALE GENOMIC DNA]</scope>
    <source>
        <strain evidence="2 3">CGMCC 1.10947</strain>
    </source>
</reference>
<organism evidence="2 3">
    <name type="scientific">Bradyrhizobium daqingense</name>
    <dbReference type="NCBI Taxonomy" id="993502"/>
    <lineage>
        <taxon>Bacteria</taxon>
        <taxon>Pseudomonadati</taxon>
        <taxon>Pseudomonadota</taxon>
        <taxon>Alphaproteobacteria</taxon>
        <taxon>Hyphomicrobiales</taxon>
        <taxon>Nitrobacteraceae</taxon>
        <taxon>Bradyrhizobium</taxon>
    </lineage>
</organism>
<dbReference type="Pfam" id="PF01370">
    <property type="entry name" value="Epimerase"/>
    <property type="match status" value="1"/>
</dbReference>
<gene>
    <name evidence="2" type="ORF">IQ17_03741</name>
</gene>
<dbReference type="PANTHER" id="PTHR48079:SF6">
    <property type="entry name" value="NAD(P)-BINDING DOMAIN-CONTAINING PROTEIN-RELATED"/>
    <property type="match status" value="1"/>
</dbReference>
<dbReference type="Gene3D" id="3.40.50.720">
    <property type="entry name" value="NAD(P)-binding Rossmann-like Domain"/>
    <property type="match status" value="1"/>
</dbReference>
<protein>
    <submittedName>
        <fullName evidence="2">Nucleoside-diphosphate-sugar epimerase</fullName>
    </submittedName>
</protein>
<dbReference type="PANTHER" id="PTHR48079">
    <property type="entry name" value="PROTEIN YEEZ"/>
    <property type="match status" value="1"/>
</dbReference>
<dbReference type="AlphaFoldDB" id="A0A562LA30"/>
<accession>A0A562LA30</accession>
<dbReference type="InterPro" id="IPR036291">
    <property type="entry name" value="NAD(P)-bd_dom_sf"/>
</dbReference>
<dbReference type="EMBL" id="VLKL01000009">
    <property type="protein sequence ID" value="TWI04416.1"/>
    <property type="molecule type" value="Genomic_DNA"/>
</dbReference>
<evidence type="ECO:0000313" key="3">
    <source>
        <dbReference type="Proteomes" id="UP000317176"/>
    </source>
</evidence>
<keyword evidence="3" id="KW-1185">Reference proteome</keyword>
<evidence type="ECO:0000313" key="2">
    <source>
        <dbReference type="EMBL" id="TWI04416.1"/>
    </source>
</evidence>
<evidence type="ECO:0000259" key="1">
    <source>
        <dbReference type="Pfam" id="PF01370"/>
    </source>
</evidence>